<evidence type="ECO:0000313" key="11">
    <source>
        <dbReference type="EMBL" id="GMH60164.1"/>
    </source>
</evidence>
<dbReference type="Pfam" id="PF19055">
    <property type="entry name" value="ABC2_membrane_7"/>
    <property type="match status" value="2"/>
</dbReference>
<feature type="transmembrane region" description="Helical" evidence="9">
    <location>
        <begin position="733"/>
        <end position="752"/>
    </location>
</feature>
<feature type="transmembrane region" description="Helical" evidence="9">
    <location>
        <begin position="834"/>
        <end position="856"/>
    </location>
</feature>
<evidence type="ECO:0000256" key="7">
    <source>
        <dbReference type="ARBA" id="ARBA00023136"/>
    </source>
</evidence>
<dbReference type="PROSITE" id="PS00211">
    <property type="entry name" value="ABC_TRANSPORTER_1"/>
    <property type="match status" value="1"/>
</dbReference>
<feature type="transmembrane region" description="Helical" evidence="9">
    <location>
        <begin position="799"/>
        <end position="822"/>
    </location>
</feature>
<dbReference type="Pfam" id="PF00005">
    <property type="entry name" value="ABC_tran"/>
    <property type="match status" value="1"/>
</dbReference>
<dbReference type="GO" id="GO:0016887">
    <property type="term" value="F:ATP hydrolysis activity"/>
    <property type="evidence" value="ECO:0007669"/>
    <property type="project" value="InterPro"/>
</dbReference>
<feature type="transmembrane region" description="Helical" evidence="9">
    <location>
        <begin position="758"/>
        <end position="778"/>
    </location>
</feature>
<evidence type="ECO:0000256" key="2">
    <source>
        <dbReference type="ARBA" id="ARBA00022448"/>
    </source>
</evidence>
<keyword evidence="4" id="KW-0547">Nucleotide-binding</keyword>
<comment type="subcellular location">
    <subcellularLocation>
        <location evidence="1">Membrane</location>
        <topology evidence="1">Multi-pass membrane protein</topology>
    </subcellularLocation>
</comment>
<feature type="region of interest" description="Disordered" evidence="8">
    <location>
        <begin position="352"/>
        <end position="388"/>
    </location>
</feature>
<dbReference type="PANTHER" id="PTHR48041:SF91">
    <property type="entry name" value="ABC TRANSPORTER G FAMILY MEMBER 28"/>
    <property type="match status" value="1"/>
</dbReference>
<dbReference type="CDD" id="cd03213">
    <property type="entry name" value="ABCG_EPDR"/>
    <property type="match status" value="1"/>
</dbReference>
<keyword evidence="7 9" id="KW-0472">Membrane</keyword>
<feature type="region of interest" description="Disordered" evidence="8">
    <location>
        <begin position="1066"/>
        <end position="1099"/>
    </location>
</feature>
<accession>A0A9W6ZT55</accession>
<name>A0A9W6ZT55_9STRA</name>
<dbReference type="PANTHER" id="PTHR48041">
    <property type="entry name" value="ABC TRANSPORTER G FAMILY MEMBER 28"/>
    <property type="match status" value="1"/>
</dbReference>
<dbReference type="PROSITE" id="PS50893">
    <property type="entry name" value="ABC_TRANSPORTER_2"/>
    <property type="match status" value="1"/>
</dbReference>
<feature type="transmembrane region" description="Helical" evidence="9">
    <location>
        <begin position="252"/>
        <end position="272"/>
    </location>
</feature>
<dbReference type="GO" id="GO:0140359">
    <property type="term" value="F:ABC-type transporter activity"/>
    <property type="evidence" value="ECO:0007669"/>
    <property type="project" value="InterPro"/>
</dbReference>
<feature type="transmembrane region" description="Helical" evidence="9">
    <location>
        <begin position="964"/>
        <end position="982"/>
    </location>
</feature>
<evidence type="ECO:0000256" key="8">
    <source>
        <dbReference type="SAM" id="MobiDB-lite"/>
    </source>
</evidence>
<dbReference type="FunFam" id="3.40.50.300:FF:000367">
    <property type="entry name" value="ABC transporter G family member 24"/>
    <property type="match status" value="1"/>
</dbReference>
<evidence type="ECO:0000259" key="10">
    <source>
        <dbReference type="PROSITE" id="PS50893"/>
    </source>
</evidence>
<dbReference type="SUPFAM" id="SSF52540">
    <property type="entry name" value="P-loop containing nucleoside triphosphate hydrolases"/>
    <property type="match status" value="1"/>
</dbReference>
<dbReference type="OrthoDB" id="66620at2759"/>
<reference evidence="11" key="1">
    <citation type="submission" date="2022-07" db="EMBL/GenBank/DDBJ databases">
        <title>Genome analysis of Parmales, a sister group of diatoms, reveals the evolutionary specialization of diatoms from phago-mixotrophs to photoautotrophs.</title>
        <authorList>
            <person name="Ban H."/>
            <person name="Sato S."/>
            <person name="Yoshikawa S."/>
            <person name="Kazumasa Y."/>
            <person name="Nakamura Y."/>
            <person name="Ichinomiya M."/>
            <person name="Saitoh K."/>
            <person name="Sato N."/>
            <person name="Blanc-Mathieu R."/>
            <person name="Endo H."/>
            <person name="Kuwata A."/>
            <person name="Ogata H."/>
        </authorList>
    </citation>
    <scope>NUCLEOTIDE SEQUENCE</scope>
</reference>
<dbReference type="EMBL" id="BRXZ01003699">
    <property type="protein sequence ID" value="GMH60164.1"/>
    <property type="molecule type" value="Genomic_DNA"/>
</dbReference>
<evidence type="ECO:0000256" key="4">
    <source>
        <dbReference type="ARBA" id="ARBA00022741"/>
    </source>
</evidence>
<dbReference type="Gene3D" id="3.40.50.300">
    <property type="entry name" value="P-loop containing nucleotide triphosphate hydrolases"/>
    <property type="match status" value="1"/>
</dbReference>
<dbReference type="InterPro" id="IPR003593">
    <property type="entry name" value="AAA+_ATPase"/>
</dbReference>
<evidence type="ECO:0000256" key="1">
    <source>
        <dbReference type="ARBA" id="ARBA00004141"/>
    </source>
</evidence>
<dbReference type="AlphaFoldDB" id="A0A9W6ZT55"/>
<keyword evidence="3 9" id="KW-0812">Transmembrane</keyword>
<evidence type="ECO:0000313" key="12">
    <source>
        <dbReference type="Proteomes" id="UP001165082"/>
    </source>
</evidence>
<dbReference type="InterPro" id="IPR050352">
    <property type="entry name" value="ABCG_transporters"/>
</dbReference>
<keyword evidence="5" id="KW-0067">ATP-binding</keyword>
<organism evidence="11 12">
    <name type="scientific">Triparma retinervis</name>
    <dbReference type="NCBI Taxonomy" id="2557542"/>
    <lineage>
        <taxon>Eukaryota</taxon>
        <taxon>Sar</taxon>
        <taxon>Stramenopiles</taxon>
        <taxon>Ochrophyta</taxon>
        <taxon>Bolidophyceae</taxon>
        <taxon>Parmales</taxon>
        <taxon>Triparmaceae</taxon>
        <taxon>Triparma</taxon>
    </lineage>
</organism>
<dbReference type="SMART" id="SM00382">
    <property type="entry name" value="AAA"/>
    <property type="match status" value="1"/>
</dbReference>
<dbReference type="InterPro" id="IPR003439">
    <property type="entry name" value="ABC_transporter-like_ATP-bd"/>
</dbReference>
<dbReference type="Proteomes" id="UP001165082">
    <property type="component" value="Unassembled WGS sequence"/>
</dbReference>
<dbReference type="InterPro" id="IPR043926">
    <property type="entry name" value="ABCG_dom"/>
</dbReference>
<proteinExistence type="predicted"/>
<dbReference type="InterPro" id="IPR027417">
    <property type="entry name" value="P-loop_NTPase"/>
</dbReference>
<feature type="non-terminal residue" evidence="11">
    <location>
        <position position="1"/>
    </location>
</feature>
<keyword evidence="2" id="KW-0813">Transport</keyword>
<feature type="domain" description="ABC transporter" evidence="10">
    <location>
        <begin position="403"/>
        <end position="644"/>
    </location>
</feature>
<dbReference type="GO" id="GO:0016020">
    <property type="term" value="C:membrane"/>
    <property type="evidence" value="ECO:0007669"/>
    <property type="project" value="UniProtKB-SubCell"/>
</dbReference>
<evidence type="ECO:0000256" key="6">
    <source>
        <dbReference type="ARBA" id="ARBA00022989"/>
    </source>
</evidence>
<keyword evidence="6 9" id="KW-1133">Transmembrane helix</keyword>
<evidence type="ECO:0000256" key="9">
    <source>
        <dbReference type="SAM" id="Phobius"/>
    </source>
</evidence>
<gene>
    <name evidence="11" type="ORF">TrRE_jg11661</name>
</gene>
<comment type="caution">
    <text evidence="11">The sequence shown here is derived from an EMBL/GenBank/DDBJ whole genome shotgun (WGS) entry which is preliminary data.</text>
</comment>
<dbReference type="InterPro" id="IPR017871">
    <property type="entry name" value="ABC_transporter-like_CS"/>
</dbReference>
<keyword evidence="12" id="KW-1185">Reference proteome</keyword>
<protein>
    <recommendedName>
        <fullName evidence="10">ABC transporter domain-containing protein</fullName>
    </recommendedName>
</protein>
<feature type="transmembrane region" description="Helical" evidence="9">
    <location>
        <begin position="863"/>
        <end position="882"/>
    </location>
</feature>
<evidence type="ECO:0000256" key="5">
    <source>
        <dbReference type="ARBA" id="ARBA00022840"/>
    </source>
</evidence>
<dbReference type="GO" id="GO:0005524">
    <property type="term" value="F:ATP binding"/>
    <property type="evidence" value="ECO:0007669"/>
    <property type="project" value="UniProtKB-KW"/>
</dbReference>
<evidence type="ECO:0000256" key="3">
    <source>
        <dbReference type="ARBA" id="ARBA00022692"/>
    </source>
</evidence>
<sequence length="1099" mass="122272">PATDPPPLPSSWRCTEILVAGRFDSWESYYMNETTMQTILNETATFPCKQGIARLVYDWEHEKYLPHPVSSNHSLPDIALNRTDPDILTSVNCATRSADNTIYAGGEFGKFNNIYKMSSSSPSETSMEPLVSPTANPSGISSHDPFYKCMGVHENNQTGEMTYNGASFCCRLGSYCPDLMVDIPCPEDWGYSCNPDNITTCKGGYYCQTPGDFVKCPKGFVCAKGSTFPRPCMWWEFCVWDEMKRPHTISSLLYAAFMLSCVSVGLTIAIFLNRQYERYSRRLLDRSADLRFNAFNANASLSDKSQESSASNSGSHLEMVEVDGEQLPAESPKLADNVSSSIKFEFRNPFARNRSQRSGTDGQHFLGRNSNDISFKGMENSPNRQRRQSTIVNQNDAAHRIDIEFINMSVVLRDGKKILDDVSGTLESGTMTAIMGPSGCGKSTTISALTNRIKNGGKVTGEVLINQKRTHLMTIQHLVGFVPQDDIMHRDLTVRETLRFQAKLKANPNLTKLQRRAFVNEVLDVLGLTHVQHTLIGDEFVRGISGGQRKRVNIGIELMSSPLVLFLDEPTSGLDATTTMELIDSLEKLADLGLTIAMVIHQPRMEVLDKIDNLMLLQRGGFPVFIGPTKSALPYFEDVLGCKVPPATSTADFFLDVITANQTQAFDYGDLTECFIKYKNSQSAFDEFNPKKARKREALKLRTIPSPKRPLRITQCKHFFDRSLKQIINSKRVFLVDSLILFFAGGLAGFVATSVNVGNNFTVCVNGIMSIMSALRIFGSEKANYLREMQAGMSSFSYWLGKSLAYVPIIFLNPLFFMASFYKLGTPECAEGELYRIIVAINFSATGIGCFISTVTTQKSSQLAGVVFGLIAIMTSGGNPTLKELEKGLVGRLMTKFTYGPFAMGSLYLRGATNGYKASFDEVLGLLAEKGYTQHEIDIYSDEQVEEANLAIEFEVTYKETFMLYQYGVYMFLTLVVLWVTAKQEVGGIFNNCFYNRTVQNIVHFVLKIWNGDLDDWGGDNVKRTQRGMKTRKTVKLGHGHDFTDAIGGEKRKSVKRMSKTPDVLTKIRAPGAGRTTGPKRNSTKIVPPMFKKPGPGNV</sequence>